<name>T1EYB3_HELRO</name>
<dbReference type="RefSeq" id="XP_009010118.1">
    <property type="nucleotide sequence ID" value="XM_009011870.1"/>
</dbReference>
<feature type="compositionally biased region" description="Low complexity" evidence="1">
    <location>
        <begin position="203"/>
        <end position="212"/>
    </location>
</feature>
<reference evidence="2 4" key="2">
    <citation type="journal article" date="2013" name="Nature">
        <title>Insights into bilaterian evolution from three spiralian genomes.</title>
        <authorList>
            <person name="Simakov O."/>
            <person name="Marletaz F."/>
            <person name="Cho S.J."/>
            <person name="Edsinger-Gonzales E."/>
            <person name="Havlak P."/>
            <person name="Hellsten U."/>
            <person name="Kuo D.H."/>
            <person name="Larsson T."/>
            <person name="Lv J."/>
            <person name="Arendt D."/>
            <person name="Savage R."/>
            <person name="Osoegawa K."/>
            <person name="de Jong P."/>
            <person name="Grimwood J."/>
            <person name="Chapman J.A."/>
            <person name="Shapiro H."/>
            <person name="Aerts A."/>
            <person name="Otillar R.P."/>
            <person name="Terry A.Y."/>
            <person name="Boore J.L."/>
            <person name="Grigoriev I.V."/>
            <person name="Lindberg D.R."/>
            <person name="Seaver E.C."/>
            <person name="Weisblat D.A."/>
            <person name="Putnam N.H."/>
            <person name="Rokhsar D.S."/>
        </authorList>
    </citation>
    <scope>NUCLEOTIDE SEQUENCE</scope>
</reference>
<dbReference type="HOGENOM" id="CLU_809578_0_0_1"/>
<keyword evidence="4" id="KW-1185">Reference proteome</keyword>
<reference evidence="4" key="1">
    <citation type="submission" date="2012-12" db="EMBL/GenBank/DDBJ databases">
        <authorList>
            <person name="Hellsten U."/>
            <person name="Grimwood J."/>
            <person name="Chapman J.A."/>
            <person name="Shapiro H."/>
            <person name="Aerts A."/>
            <person name="Otillar R.P."/>
            <person name="Terry A.Y."/>
            <person name="Boore J.L."/>
            <person name="Simakov O."/>
            <person name="Marletaz F."/>
            <person name="Cho S.-J."/>
            <person name="Edsinger-Gonzales E."/>
            <person name="Havlak P."/>
            <person name="Kuo D.-H."/>
            <person name="Larsson T."/>
            <person name="Lv J."/>
            <person name="Arendt D."/>
            <person name="Savage R."/>
            <person name="Osoegawa K."/>
            <person name="de Jong P."/>
            <person name="Lindberg D.R."/>
            <person name="Seaver E.C."/>
            <person name="Weisblat D.A."/>
            <person name="Putnam N.H."/>
            <person name="Grigoriev I.V."/>
            <person name="Rokhsar D.S."/>
        </authorList>
    </citation>
    <scope>NUCLEOTIDE SEQUENCE</scope>
</reference>
<reference evidence="3" key="3">
    <citation type="submission" date="2015-06" db="UniProtKB">
        <authorList>
            <consortium name="EnsemblMetazoa"/>
        </authorList>
    </citation>
    <scope>IDENTIFICATION</scope>
</reference>
<dbReference type="EMBL" id="AMQM01002487">
    <property type="status" value="NOT_ANNOTATED_CDS"/>
    <property type="molecule type" value="Genomic_DNA"/>
</dbReference>
<dbReference type="Proteomes" id="UP000015101">
    <property type="component" value="Unassembled WGS sequence"/>
</dbReference>
<protein>
    <submittedName>
        <fullName evidence="2 3">Uncharacterized protein</fullName>
    </submittedName>
</protein>
<sequence length="342" mass="38665">MADGRKIIISELLWFFNRYSDKFNDNDKFKSSVISFYTAAGFQDAHKVLLYELETLKKEKVKLSSKGNTRAEKANDIIEMFNLTSSEKIRDNLPLFAVIAIERLPNDSCQFDSISLVDKFSKIEKIIDDNNNICKKIWSSSLKNNNNNMVTNNSHRYASSVKFGTSKSNSTQPSKPSSSAITTEWGSDTNLINDDNFNKKPAKNNNTNDDNIKINSQKLTNMYTTAVKSNIRKCSGKSKLDLGFAANDPPVKKSILYVGNLTFCKTEVIAKHLEKAGIDLISLHPIKKKEKDSVSNNKNIDGSTSFRLCLPLDQSFKIFADDLWPMNTVVRDWIFQNKPQTV</sequence>
<feature type="compositionally biased region" description="Polar residues" evidence="1">
    <location>
        <begin position="180"/>
        <end position="192"/>
    </location>
</feature>
<dbReference type="AlphaFoldDB" id="T1EYB3"/>
<dbReference type="InParanoid" id="T1EYB3"/>
<evidence type="ECO:0000313" key="3">
    <source>
        <dbReference type="EnsemblMetazoa" id="HelroP166645"/>
    </source>
</evidence>
<accession>T1EYB3</accession>
<dbReference type="KEGG" id="hro:HELRODRAFT_166645"/>
<dbReference type="EnsemblMetazoa" id="HelroT166645">
    <property type="protein sequence ID" value="HelroP166645"/>
    <property type="gene ID" value="HelroG166645"/>
</dbReference>
<dbReference type="GeneID" id="20201563"/>
<feature type="compositionally biased region" description="Low complexity" evidence="1">
    <location>
        <begin position="165"/>
        <end position="179"/>
    </location>
</feature>
<gene>
    <name evidence="3" type="primary">20201563</name>
    <name evidence="2" type="ORF">HELRODRAFT_166645</name>
</gene>
<evidence type="ECO:0000313" key="4">
    <source>
        <dbReference type="Proteomes" id="UP000015101"/>
    </source>
</evidence>
<dbReference type="EMBL" id="KB095812">
    <property type="protein sequence ID" value="ESO11630.1"/>
    <property type="molecule type" value="Genomic_DNA"/>
</dbReference>
<feature type="region of interest" description="Disordered" evidence="1">
    <location>
        <begin position="163"/>
        <end position="212"/>
    </location>
</feature>
<organism evidence="3 4">
    <name type="scientific">Helobdella robusta</name>
    <name type="common">Californian leech</name>
    <dbReference type="NCBI Taxonomy" id="6412"/>
    <lineage>
        <taxon>Eukaryota</taxon>
        <taxon>Metazoa</taxon>
        <taxon>Spiralia</taxon>
        <taxon>Lophotrochozoa</taxon>
        <taxon>Annelida</taxon>
        <taxon>Clitellata</taxon>
        <taxon>Hirudinea</taxon>
        <taxon>Rhynchobdellida</taxon>
        <taxon>Glossiphoniidae</taxon>
        <taxon>Helobdella</taxon>
    </lineage>
</organism>
<dbReference type="CTD" id="20201563"/>
<evidence type="ECO:0000313" key="2">
    <source>
        <dbReference type="EMBL" id="ESO11630.1"/>
    </source>
</evidence>
<proteinExistence type="predicted"/>
<dbReference type="OrthoDB" id="8194540at2759"/>
<evidence type="ECO:0000256" key="1">
    <source>
        <dbReference type="SAM" id="MobiDB-lite"/>
    </source>
</evidence>